<dbReference type="PANTHER" id="PTHR13812:SF19">
    <property type="entry name" value="KETIMINE REDUCTASE MU-CRYSTALLIN"/>
    <property type="match status" value="1"/>
</dbReference>
<evidence type="ECO:0000313" key="1">
    <source>
        <dbReference type="EMBL" id="MCT8330089.1"/>
    </source>
</evidence>
<dbReference type="RefSeq" id="WP_261495742.1">
    <property type="nucleotide sequence ID" value="NZ_JAOCQF010000001.1"/>
</dbReference>
<dbReference type="Proteomes" id="UP001205601">
    <property type="component" value="Unassembled WGS sequence"/>
</dbReference>
<dbReference type="InterPro" id="IPR023401">
    <property type="entry name" value="ODC_N"/>
</dbReference>
<accession>A0ABT2NQ62</accession>
<dbReference type="Gene3D" id="3.40.50.720">
    <property type="entry name" value="NAD(P)-binding Rossmann-like Domain"/>
    <property type="match status" value="1"/>
</dbReference>
<evidence type="ECO:0000313" key="2">
    <source>
        <dbReference type="Proteomes" id="UP001205601"/>
    </source>
</evidence>
<comment type="caution">
    <text evidence="1">The sequence shown here is derived from an EMBL/GenBank/DDBJ whole genome shotgun (WGS) entry which is preliminary data.</text>
</comment>
<proteinExistence type="predicted"/>
<organism evidence="1 2">
    <name type="scientific">Albidovulum sediminis</name>
    <dbReference type="NCBI Taxonomy" id="3066345"/>
    <lineage>
        <taxon>Bacteria</taxon>
        <taxon>Pseudomonadati</taxon>
        <taxon>Pseudomonadota</taxon>
        <taxon>Alphaproteobacteria</taxon>
        <taxon>Rhodobacterales</taxon>
        <taxon>Paracoccaceae</taxon>
        <taxon>Albidovulum</taxon>
    </lineage>
</organism>
<dbReference type="InterPro" id="IPR036291">
    <property type="entry name" value="NAD(P)-bd_dom_sf"/>
</dbReference>
<dbReference type="PIRSF" id="PIRSF001439">
    <property type="entry name" value="CryM"/>
    <property type="match status" value="1"/>
</dbReference>
<dbReference type="PANTHER" id="PTHR13812">
    <property type="entry name" value="KETIMINE REDUCTASE MU-CRYSTALLIN"/>
    <property type="match status" value="1"/>
</dbReference>
<dbReference type="EMBL" id="JAOCQF010000001">
    <property type="protein sequence ID" value="MCT8330089.1"/>
    <property type="molecule type" value="Genomic_DNA"/>
</dbReference>
<dbReference type="InterPro" id="IPR003462">
    <property type="entry name" value="ODC_Mu_crystall"/>
</dbReference>
<reference evidence="2" key="1">
    <citation type="submission" date="2023-07" db="EMBL/GenBank/DDBJ databases">
        <title>Defluviimonas sediminis sp. nov., isolated from mangrove sediment.</title>
        <authorList>
            <person name="Liu L."/>
            <person name="Li J."/>
            <person name="Huang Y."/>
            <person name="Pan J."/>
            <person name="Li M."/>
        </authorList>
    </citation>
    <scope>NUCLEOTIDE SEQUENCE [LARGE SCALE GENOMIC DNA]</scope>
    <source>
        <strain evidence="2">FT324</strain>
    </source>
</reference>
<dbReference type="Pfam" id="PF02423">
    <property type="entry name" value="OCD_Mu_crystall"/>
    <property type="match status" value="1"/>
</dbReference>
<keyword evidence="2" id="KW-1185">Reference proteome</keyword>
<name>A0ABT2NQ62_9RHOB</name>
<protein>
    <submittedName>
        <fullName evidence="1">NAD(P)-binding domain-containing protein</fullName>
    </submittedName>
</protein>
<gene>
    <name evidence="1" type="ORF">N5I32_11235</name>
</gene>
<dbReference type="SUPFAM" id="SSF51735">
    <property type="entry name" value="NAD(P)-binding Rossmann-fold domains"/>
    <property type="match status" value="1"/>
</dbReference>
<dbReference type="Gene3D" id="3.30.1780.10">
    <property type="entry name" value="ornithine cyclodeaminase, domain 1"/>
    <property type="match status" value="1"/>
</dbReference>
<sequence length="305" mass="33016">MTIDIIGPEAEATLDWIALTEAMEAGHRLPRAEVGDTFLRRGPDTLLTRSAWIDGMGLAVKAATIFPGNLRHGVPNLHGAVALFEDRMGIPEAYIDFALVTKWKTAADSLLAARHLARKDAERFLLVGAGTVARSMIEAYSAAFPRARFHVWTRSPDTARVFAEETGATVEPDLESAVRQADVIATATMATAPLVRGDWLKPGTHLDLIGAYRKDMRECDDAVMRRARIFVDARATTVHHIGEIIDPIAAGAISEGDILGDFYDLAAGAFTRRSDDEITLCKNGGGAHLDLMTARYILNAVHSAG</sequence>